<sequence length="177" mass="21138">MKVFAHGCNINFQESVREMVISDWKRLLDKMLDQQEKTLFGKIDLEAKEVRVYGRLERFDYDEEGNRCTFYFRWLDEPKHEEENRKLEELYLSHEASFDIVDEQAGPVHYRVLYITFMDEETGDETTYFFADEEGVSEPLACVAEFWQQVWELGRDIDFEMFGCSVYDINRKPCGCE</sequence>
<proteinExistence type="predicted"/>
<organism evidence="1 2">
    <name type="scientific">Thermoactinomyces intermedius</name>
    <dbReference type="NCBI Taxonomy" id="2024"/>
    <lineage>
        <taxon>Bacteria</taxon>
        <taxon>Bacillati</taxon>
        <taxon>Bacillota</taxon>
        <taxon>Bacilli</taxon>
        <taxon>Bacillales</taxon>
        <taxon>Thermoactinomycetaceae</taxon>
        <taxon>Thermoactinomyces</taxon>
    </lineage>
</organism>
<dbReference type="EMBL" id="JAECVW010000001">
    <property type="protein sequence ID" value="MBH8593879.1"/>
    <property type="molecule type" value="Genomic_DNA"/>
</dbReference>
<gene>
    <name evidence="1" type="ORF">I8U20_00880</name>
</gene>
<dbReference type="Proteomes" id="UP000633619">
    <property type="component" value="Unassembled WGS sequence"/>
</dbReference>
<protein>
    <submittedName>
        <fullName evidence="1">Uncharacterized protein</fullName>
    </submittedName>
</protein>
<dbReference type="AlphaFoldDB" id="A0A8I1DDG7"/>
<accession>A0A8I1DDG7</accession>
<comment type="caution">
    <text evidence="1">The sequence shown here is derived from an EMBL/GenBank/DDBJ whole genome shotgun (WGS) entry which is preliminary data.</text>
</comment>
<keyword evidence="2" id="KW-1185">Reference proteome</keyword>
<evidence type="ECO:0000313" key="2">
    <source>
        <dbReference type="Proteomes" id="UP000633619"/>
    </source>
</evidence>
<dbReference type="RefSeq" id="WP_181731061.1">
    <property type="nucleotide sequence ID" value="NZ_JACEIR010000001.1"/>
</dbReference>
<evidence type="ECO:0000313" key="1">
    <source>
        <dbReference type="EMBL" id="MBH8593879.1"/>
    </source>
</evidence>
<reference evidence="1 2" key="1">
    <citation type="submission" date="2020-12" db="EMBL/GenBank/DDBJ databases">
        <title>WGS of Thermoactinomyces spp.</title>
        <authorList>
            <person name="Cheng K."/>
        </authorList>
    </citation>
    <scope>NUCLEOTIDE SEQUENCE [LARGE SCALE GENOMIC DNA]</scope>
    <source>
        <strain evidence="2">CICC 10671\DSM 43846</strain>
    </source>
</reference>
<name>A0A8I1DDG7_THEIN</name>